<dbReference type="EMBL" id="PQIB02000005">
    <property type="protein sequence ID" value="RLN18739.1"/>
    <property type="molecule type" value="Genomic_DNA"/>
</dbReference>
<dbReference type="STRING" id="4540.A0A3L6SE09"/>
<dbReference type="Gene3D" id="2.40.50.140">
    <property type="entry name" value="Nucleic acid-binding proteins"/>
    <property type="match status" value="1"/>
</dbReference>
<dbReference type="OrthoDB" id="687755at2759"/>
<evidence type="ECO:0000259" key="2">
    <source>
        <dbReference type="Pfam" id="PF02721"/>
    </source>
</evidence>
<dbReference type="PANTHER" id="PTHR47165:SF3">
    <property type="entry name" value="RETROTRANSPOSON-LIKE PROTEIN"/>
    <property type="match status" value="1"/>
</dbReference>
<sequence length="443" mass="50668">MANSTHRRPPKHMSAMAEIPYGKESGSTIEFNRLEKLADRTTQREWGIHFINGPVITTGSIGCYNPITTDATERRQKRRKRLNEKRIASAAGRLPRNMHSLQCGHFEQDFIDALKDPAMAYTLLPQLHPREKFSIICVYVARKWEYRGPTDSGPVQHVDLVLADEKGNTIYVEIAHTQIDKHASTIQENGIYVISRFKIANLKNSYRPVHASYMIEITCFTRINVAKDPPSTFPKYIYNLIEFDDLYNLVGDQTYFLDALGVIIEVNQPEWRHLSNQPNPALTRNLIIQSIEQRRIPRLPTNTANLPGTSRDKTPPSTPYAIETGIKDAPLLEMDTPAVSSTRKRLFSDKSIKKKIKSELFSSETFLMFSEESEHMMENELNFKVEGYKNLKSILRTACEEAAPRLPNQSTITKANGMKKNNSKLLTMVRLLHQLHWKSLQTL</sequence>
<accession>A0A3L6SE09</accession>
<organism evidence="3 4">
    <name type="scientific">Panicum miliaceum</name>
    <name type="common">Proso millet</name>
    <name type="synonym">Broomcorn millet</name>
    <dbReference type="NCBI Taxonomy" id="4540"/>
    <lineage>
        <taxon>Eukaryota</taxon>
        <taxon>Viridiplantae</taxon>
        <taxon>Streptophyta</taxon>
        <taxon>Embryophyta</taxon>
        <taxon>Tracheophyta</taxon>
        <taxon>Spermatophyta</taxon>
        <taxon>Magnoliopsida</taxon>
        <taxon>Liliopsida</taxon>
        <taxon>Poales</taxon>
        <taxon>Poaceae</taxon>
        <taxon>PACMAD clade</taxon>
        <taxon>Panicoideae</taxon>
        <taxon>Panicodae</taxon>
        <taxon>Paniceae</taxon>
        <taxon>Panicinae</taxon>
        <taxon>Panicum</taxon>
        <taxon>Panicum sect. Panicum</taxon>
    </lineage>
</organism>
<comment type="caution">
    <text evidence="3">The sequence shown here is derived from an EMBL/GenBank/DDBJ whole genome shotgun (WGS) entry which is preliminary data.</text>
</comment>
<keyword evidence="4" id="KW-1185">Reference proteome</keyword>
<name>A0A3L6SE09_PANMI</name>
<dbReference type="AlphaFoldDB" id="A0A3L6SE09"/>
<dbReference type="Proteomes" id="UP000275267">
    <property type="component" value="Unassembled WGS sequence"/>
</dbReference>
<protein>
    <recommendedName>
        <fullName evidence="2">Replication protein A 70 kDa DNA-binding subunit B/D first OB fold domain-containing protein</fullName>
    </recommendedName>
</protein>
<dbReference type="InterPro" id="IPR012340">
    <property type="entry name" value="NA-bd_OB-fold"/>
</dbReference>
<gene>
    <name evidence="3" type="ORF">C2845_PM02G01820</name>
</gene>
<evidence type="ECO:0000256" key="1">
    <source>
        <dbReference type="SAM" id="MobiDB-lite"/>
    </source>
</evidence>
<dbReference type="SUPFAM" id="SSF50249">
    <property type="entry name" value="Nucleic acid-binding proteins"/>
    <property type="match status" value="1"/>
</dbReference>
<dbReference type="CDD" id="cd04480">
    <property type="entry name" value="RPA1_DBD_A_like"/>
    <property type="match status" value="1"/>
</dbReference>
<feature type="region of interest" description="Disordered" evidence="1">
    <location>
        <begin position="300"/>
        <end position="319"/>
    </location>
</feature>
<feature type="domain" description="Replication protein A 70 kDa DNA-binding subunit B/D first OB fold" evidence="2">
    <location>
        <begin position="121"/>
        <end position="223"/>
    </location>
</feature>
<evidence type="ECO:0000313" key="3">
    <source>
        <dbReference type="EMBL" id="RLN18739.1"/>
    </source>
</evidence>
<dbReference type="Pfam" id="PF02721">
    <property type="entry name" value="DUF223"/>
    <property type="match status" value="1"/>
</dbReference>
<proteinExistence type="predicted"/>
<dbReference type="PANTHER" id="PTHR47165">
    <property type="entry name" value="OS03G0429900 PROTEIN"/>
    <property type="match status" value="1"/>
</dbReference>
<reference evidence="4" key="1">
    <citation type="journal article" date="2019" name="Nat. Commun.">
        <title>The genome of broomcorn millet.</title>
        <authorList>
            <person name="Zou C."/>
            <person name="Miki D."/>
            <person name="Li D."/>
            <person name="Tang Q."/>
            <person name="Xiao L."/>
            <person name="Rajput S."/>
            <person name="Deng P."/>
            <person name="Jia W."/>
            <person name="Huang R."/>
            <person name="Zhang M."/>
            <person name="Sun Y."/>
            <person name="Hu J."/>
            <person name="Fu X."/>
            <person name="Schnable P.S."/>
            <person name="Li F."/>
            <person name="Zhang H."/>
            <person name="Feng B."/>
            <person name="Zhu X."/>
            <person name="Liu R."/>
            <person name="Schnable J.C."/>
            <person name="Zhu J.-K."/>
            <person name="Zhang H."/>
        </authorList>
    </citation>
    <scope>NUCLEOTIDE SEQUENCE [LARGE SCALE GENOMIC DNA]</scope>
</reference>
<evidence type="ECO:0000313" key="4">
    <source>
        <dbReference type="Proteomes" id="UP000275267"/>
    </source>
</evidence>
<dbReference type="InterPro" id="IPR003871">
    <property type="entry name" value="RFA1B/D_OB_1st"/>
</dbReference>